<dbReference type="PANTHER" id="PTHR30151">
    <property type="entry name" value="ALKANE SULFONATE ABC TRANSPORTER-RELATED, MEMBRANE SUBUNIT"/>
    <property type="match status" value="1"/>
</dbReference>
<keyword evidence="4 7" id="KW-0812">Transmembrane</keyword>
<dbReference type="InterPro" id="IPR035906">
    <property type="entry name" value="MetI-like_sf"/>
</dbReference>
<evidence type="ECO:0000256" key="7">
    <source>
        <dbReference type="RuleBase" id="RU363032"/>
    </source>
</evidence>
<keyword evidence="3" id="KW-1003">Cell membrane</keyword>
<dbReference type="GO" id="GO:0055085">
    <property type="term" value="P:transmembrane transport"/>
    <property type="evidence" value="ECO:0007669"/>
    <property type="project" value="InterPro"/>
</dbReference>
<comment type="caution">
    <text evidence="10">The sequence shown here is derived from an EMBL/GenBank/DDBJ whole genome shotgun (WGS) entry which is preliminary data.</text>
</comment>
<feature type="domain" description="ABC transmembrane type-1" evidence="9">
    <location>
        <begin position="76"/>
        <end position="260"/>
    </location>
</feature>
<evidence type="ECO:0000256" key="1">
    <source>
        <dbReference type="ARBA" id="ARBA00004651"/>
    </source>
</evidence>
<dbReference type="CDD" id="cd06261">
    <property type="entry name" value="TM_PBP2"/>
    <property type="match status" value="1"/>
</dbReference>
<dbReference type="SUPFAM" id="SSF161098">
    <property type="entry name" value="MetI-like"/>
    <property type="match status" value="1"/>
</dbReference>
<dbReference type="InterPro" id="IPR000515">
    <property type="entry name" value="MetI-like"/>
</dbReference>
<evidence type="ECO:0000256" key="6">
    <source>
        <dbReference type="ARBA" id="ARBA00023136"/>
    </source>
</evidence>
<evidence type="ECO:0000256" key="5">
    <source>
        <dbReference type="ARBA" id="ARBA00022989"/>
    </source>
</evidence>
<evidence type="ECO:0000256" key="4">
    <source>
        <dbReference type="ARBA" id="ARBA00022692"/>
    </source>
</evidence>
<comment type="similarity">
    <text evidence="7">Belongs to the binding-protein-dependent transport system permease family.</text>
</comment>
<gene>
    <name evidence="10" type="ORF">AWW66_19680</name>
</gene>
<evidence type="ECO:0000313" key="10">
    <source>
        <dbReference type="EMBL" id="KXK60275.1"/>
    </source>
</evidence>
<evidence type="ECO:0000256" key="3">
    <source>
        <dbReference type="ARBA" id="ARBA00022475"/>
    </source>
</evidence>
<dbReference type="OrthoDB" id="5458199at2"/>
<evidence type="ECO:0000313" key="11">
    <source>
        <dbReference type="Proteomes" id="UP000070620"/>
    </source>
</evidence>
<dbReference type="Pfam" id="PF00528">
    <property type="entry name" value="BPD_transp_1"/>
    <property type="match status" value="1"/>
</dbReference>
<feature type="transmembrane region" description="Helical" evidence="7">
    <location>
        <begin position="121"/>
        <end position="140"/>
    </location>
</feature>
<name>A0A136PP84_9ACTN</name>
<dbReference type="PROSITE" id="PS50928">
    <property type="entry name" value="ABC_TM1"/>
    <property type="match status" value="1"/>
</dbReference>
<feature type="transmembrane region" description="Helical" evidence="7">
    <location>
        <begin position="87"/>
        <end position="109"/>
    </location>
</feature>
<organism evidence="10 11">
    <name type="scientific">Micromonospora rosaria</name>
    <dbReference type="NCBI Taxonomy" id="47874"/>
    <lineage>
        <taxon>Bacteria</taxon>
        <taxon>Bacillati</taxon>
        <taxon>Actinomycetota</taxon>
        <taxon>Actinomycetes</taxon>
        <taxon>Micromonosporales</taxon>
        <taxon>Micromonosporaceae</taxon>
        <taxon>Micromonospora</taxon>
    </lineage>
</organism>
<dbReference type="RefSeq" id="WP_067368482.1">
    <property type="nucleotide sequence ID" value="NZ_JBIUBN010000002.1"/>
</dbReference>
<dbReference type="EMBL" id="LRQV01000077">
    <property type="protein sequence ID" value="KXK60275.1"/>
    <property type="molecule type" value="Genomic_DNA"/>
</dbReference>
<keyword evidence="2 7" id="KW-0813">Transport</keyword>
<comment type="subcellular location">
    <subcellularLocation>
        <location evidence="1 7">Cell membrane</location>
        <topology evidence="1 7">Multi-pass membrane protein</topology>
    </subcellularLocation>
</comment>
<evidence type="ECO:0000256" key="8">
    <source>
        <dbReference type="SAM" id="MobiDB-lite"/>
    </source>
</evidence>
<keyword evidence="5 7" id="KW-1133">Transmembrane helix</keyword>
<protein>
    <submittedName>
        <fullName evidence="10">ABC transporter permease</fullName>
    </submittedName>
</protein>
<reference evidence="10 11" key="1">
    <citation type="submission" date="2016-01" db="EMBL/GenBank/DDBJ databases">
        <title>Whole genome sequence and analysis of Micromonospora rosaria DSM 803, which can produce antibacterial substance rosamicin.</title>
        <authorList>
            <person name="Yang H."/>
            <person name="He X."/>
            <person name="Zhu D."/>
        </authorList>
    </citation>
    <scope>NUCLEOTIDE SEQUENCE [LARGE SCALE GENOMIC DNA]</scope>
    <source>
        <strain evidence="10 11">DSM 803</strain>
    </source>
</reference>
<feature type="transmembrane region" description="Helical" evidence="7">
    <location>
        <begin position="146"/>
        <end position="165"/>
    </location>
</feature>
<dbReference type="PANTHER" id="PTHR30151:SF0">
    <property type="entry name" value="ABC TRANSPORTER PERMEASE PROTEIN MJ0413-RELATED"/>
    <property type="match status" value="1"/>
</dbReference>
<evidence type="ECO:0000256" key="2">
    <source>
        <dbReference type="ARBA" id="ARBA00022448"/>
    </source>
</evidence>
<feature type="region of interest" description="Disordered" evidence="8">
    <location>
        <begin position="1"/>
        <end position="24"/>
    </location>
</feature>
<evidence type="ECO:0000259" key="9">
    <source>
        <dbReference type="PROSITE" id="PS50928"/>
    </source>
</evidence>
<feature type="transmembrane region" description="Helical" evidence="7">
    <location>
        <begin position="241"/>
        <end position="260"/>
    </location>
</feature>
<sequence>MTVAVPHSAGTRAARVPARPGGTGARADRLRGALGALGLALAFETVPRTGLVPAEHLPPLSTVLAALAGRAGDAALWRTVGTTLGGWALGLLLAVVAAVVAGLVIGSVGVLRTATASTIDFLRPIPSVVFIPLVVLLFGADLGATLFLVGYACFWLVLIQVLYGVRDVDPVARDAARSAGLGPVAQVRHLVWPTVLPYAVTGLRLAASVALVLTVTAGLVIGSPGLGREIWLAQAGADIPGMYALILVTGILGIGVNALVRLAERRLLHWHVSVRREVTPR</sequence>
<accession>A0A136PP84</accession>
<dbReference type="AlphaFoldDB" id="A0A136PP84"/>
<dbReference type="Gene3D" id="1.10.3720.10">
    <property type="entry name" value="MetI-like"/>
    <property type="match status" value="1"/>
</dbReference>
<dbReference type="Proteomes" id="UP000070620">
    <property type="component" value="Unassembled WGS sequence"/>
</dbReference>
<feature type="transmembrane region" description="Helical" evidence="7">
    <location>
        <begin position="195"/>
        <end position="221"/>
    </location>
</feature>
<keyword evidence="6 7" id="KW-0472">Membrane</keyword>
<keyword evidence="11" id="KW-1185">Reference proteome</keyword>
<proteinExistence type="inferred from homology"/>
<dbReference type="GO" id="GO:0005886">
    <property type="term" value="C:plasma membrane"/>
    <property type="evidence" value="ECO:0007669"/>
    <property type="project" value="UniProtKB-SubCell"/>
</dbReference>